<name>A0ABY8LFS1_9RHOB</name>
<reference evidence="1 2" key="1">
    <citation type="submission" date="2023-04" db="EMBL/GenBank/DDBJ databases">
        <title>Jannaschia ovalis sp. nov., a marine bacterium isolated from sea tidal flat.</title>
        <authorList>
            <person name="Kwon D.Y."/>
            <person name="Kim J.-J."/>
        </authorList>
    </citation>
    <scope>NUCLEOTIDE SEQUENCE [LARGE SCALE GENOMIC DNA]</scope>
    <source>
        <strain evidence="1 2">GRR-S6-38</strain>
    </source>
</reference>
<dbReference type="Proteomes" id="UP001243420">
    <property type="component" value="Chromosome"/>
</dbReference>
<protein>
    <submittedName>
        <fullName evidence="1">Uncharacterized protein</fullName>
    </submittedName>
</protein>
<keyword evidence="2" id="KW-1185">Reference proteome</keyword>
<accession>A0ABY8LFS1</accession>
<dbReference type="EMBL" id="CP122537">
    <property type="protein sequence ID" value="WGH80138.1"/>
    <property type="molecule type" value="Genomic_DNA"/>
</dbReference>
<gene>
    <name evidence="1" type="ORF">P8627_07695</name>
</gene>
<sequence length="111" mass="11721">MSAREPGDPFRFLQVALGQLHDALELAEAAIASHADPADAATHGDLQEIDRARQIAQDLERYCMALTGTDGGPGASTVTRAAEGLRLEALRDTAGVTRSRVGPEPGEPLLF</sequence>
<dbReference type="RefSeq" id="WP_279967185.1">
    <property type="nucleotide sequence ID" value="NZ_CP122537.1"/>
</dbReference>
<evidence type="ECO:0000313" key="1">
    <source>
        <dbReference type="EMBL" id="WGH80138.1"/>
    </source>
</evidence>
<evidence type="ECO:0000313" key="2">
    <source>
        <dbReference type="Proteomes" id="UP001243420"/>
    </source>
</evidence>
<proteinExistence type="predicted"/>
<organism evidence="1 2">
    <name type="scientific">Jannaschia ovalis</name>
    <dbReference type="NCBI Taxonomy" id="3038773"/>
    <lineage>
        <taxon>Bacteria</taxon>
        <taxon>Pseudomonadati</taxon>
        <taxon>Pseudomonadota</taxon>
        <taxon>Alphaproteobacteria</taxon>
        <taxon>Rhodobacterales</taxon>
        <taxon>Roseobacteraceae</taxon>
        <taxon>Jannaschia</taxon>
    </lineage>
</organism>